<dbReference type="RefSeq" id="WP_182458981.1">
    <property type="nucleotide sequence ID" value="NZ_CP059732.1"/>
</dbReference>
<keyword evidence="1" id="KW-1133">Transmembrane helix</keyword>
<evidence type="ECO:0000256" key="1">
    <source>
        <dbReference type="SAM" id="Phobius"/>
    </source>
</evidence>
<keyword evidence="1" id="KW-0472">Membrane</keyword>
<feature type="transmembrane region" description="Helical" evidence="1">
    <location>
        <begin position="124"/>
        <end position="144"/>
    </location>
</feature>
<proteinExistence type="predicted"/>
<keyword evidence="1" id="KW-0812">Transmembrane</keyword>
<keyword evidence="3" id="KW-1185">Reference proteome</keyword>
<dbReference type="EMBL" id="CP059732">
    <property type="protein sequence ID" value="QMW01702.1"/>
    <property type="molecule type" value="Genomic_DNA"/>
</dbReference>
<dbReference type="KEGG" id="sfol:H3H32_27690"/>
<evidence type="ECO:0000313" key="3">
    <source>
        <dbReference type="Proteomes" id="UP000515369"/>
    </source>
</evidence>
<feature type="transmembrane region" description="Helical" evidence="1">
    <location>
        <begin position="38"/>
        <end position="57"/>
    </location>
</feature>
<sequence length="241" mass="26980">MEINSNNKKSILRVAKILLISASIILLYSISFSNGDSLVHFIIYLFYFIGASIYVFLHLENIIFDPQDYKPNTKKNDIVFKLRLRALLFNNLSVIIFCFIFVLIVISFYYLLSPLKDKNTSATVAGITLTAVTTSLIFLVQIAFRVFKYILRVAAFYNARADAIEFSLLDASVTLKDLMELFTPSTYDISDVTNDQQAQGTISGNVLNAKPQFQATASSTTGLLLKRGEELPSSVADLLKK</sequence>
<dbReference type="Proteomes" id="UP000515369">
    <property type="component" value="Chromosome"/>
</dbReference>
<organism evidence="2 3">
    <name type="scientific">Spirosoma foliorum</name>
    <dbReference type="NCBI Taxonomy" id="2710596"/>
    <lineage>
        <taxon>Bacteria</taxon>
        <taxon>Pseudomonadati</taxon>
        <taxon>Bacteroidota</taxon>
        <taxon>Cytophagia</taxon>
        <taxon>Cytophagales</taxon>
        <taxon>Cytophagaceae</taxon>
        <taxon>Spirosoma</taxon>
    </lineage>
</organism>
<feature type="transmembrane region" description="Helical" evidence="1">
    <location>
        <begin position="88"/>
        <end position="112"/>
    </location>
</feature>
<feature type="transmembrane region" description="Helical" evidence="1">
    <location>
        <begin position="12"/>
        <end position="32"/>
    </location>
</feature>
<protein>
    <submittedName>
        <fullName evidence="2">Uncharacterized protein</fullName>
    </submittedName>
</protein>
<name>A0A7G5GS60_9BACT</name>
<gene>
    <name evidence="2" type="ORF">H3H32_27690</name>
</gene>
<evidence type="ECO:0000313" key="2">
    <source>
        <dbReference type="EMBL" id="QMW01702.1"/>
    </source>
</evidence>
<reference evidence="2 3" key="1">
    <citation type="submission" date="2020-07" db="EMBL/GenBank/DDBJ databases">
        <title>Spirosoma foliorum sp. nov., isolated from the leaves on the Nejang mountain Korea, Republic of.</title>
        <authorList>
            <person name="Ho H."/>
            <person name="Lee Y.-J."/>
            <person name="Nurcahyanto D.-A."/>
            <person name="Kim S.-G."/>
        </authorList>
    </citation>
    <scope>NUCLEOTIDE SEQUENCE [LARGE SCALE GENOMIC DNA]</scope>
    <source>
        <strain evidence="2 3">PL0136</strain>
    </source>
</reference>
<dbReference type="AlphaFoldDB" id="A0A7G5GS60"/>
<accession>A0A7G5GS60</accession>